<accession>A0A3N4ILK2</accession>
<evidence type="ECO:0000256" key="1">
    <source>
        <dbReference type="SAM" id="SignalP"/>
    </source>
</evidence>
<dbReference type="OrthoDB" id="5382810at2759"/>
<sequence>MPFLTRLAILASIASTALAHPPFILTAQLASNTPLVLTNTPYLTLSSSSSASPVTFTNEHMKNTINSTTSSDILFLRPTHGTPQYYVKLGDPFSDSVPALTIWNNWSFESDAGKTYLSGSWWACGNGDETYSLYSGARAWNFCESIKLEVKTVPGIVSKRGQDGVWTTTSVGPTQSSTWNQTVTLTFTNSPTGTGNPSIPDEDEEECEDETLTVTITSTATGDCTTQTSWPGNGTTTGWPVHPTGTGVVPPVPTGTGGVAPPIPSGTGGVVVPIPTQPVEGGPEAPPSDGAAGSLRGGLGTLGMLGSVFLGAVLLL</sequence>
<reference evidence="2 3" key="1">
    <citation type="journal article" date="2018" name="Nat. Ecol. Evol.">
        <title>Pezizomycetes genomes reveal the molecular basis of ectomycorrhizal truffle lifestyle.</title>
        <authorList>
            <person name="Murat C."/>
            <person name="Payen T."/>
            <person name="Noel B."/>
            <person name="Kuo A."/>
            <person name="Morin E."/>
            <person name="Chen J."/>
            <person name="Kohler A."/>
            <person name="Krizsan K."/>
            <person name="Balestrini R."/>
            <person name="Da Silva C."/>
            <person name="Montanini B."/>
            <person name="Hainaut M."/>
            <person name="Levati E."/>
            <person name="Barry K.W."/>
            <person name="Belfiori B."/>
            <person name="Cichocki N."/>
            <person name="Clum A."/>
            <person name="Dockter R.B."/>
            <person name="Fauchery L."/>
            <person name="Guy J."/>
            <person name="Iotti M."/>
            <person name="Le Tacon F."/>
            <person name="Lindquist E.A."/>
            <person name="Lipzen A."/>
            <person name="Malagnac F."/>
            <person name="Mello A."/>
            <person name="Molinier V."/>
            <person name="Miyauchi S."/>
            <person name="Poulain J."/>
            <person name="Riccioni C."/>
            <person name="Rubini A."/>
            <person name="Sitrit Y."/>
            <person name="Splivallo R."/>
            <person name="Traeger S."/>
            <person name="Wang M."/>
            <person name="Zifcakova L."/>
            <person name="Wipf D."/>
            <person name="Zambonelli A."/>
            <person name="Paolocci F."/>
            <person name="Nowrousian M."/>
            <person name="Ottonello S."/>
            <person name="Baldrian P."/>
            <person name="Spatafora J.W."/>
            <person name="Henrissat B."/>
            <person name="Nagy L.G."/>
            <person name="Aury J.M."/>
            <person name="Wincker P."/>
            <person name="Grigoriev I.V."/>
            <person name="Bonfante P."/>
            <person name="Martin F.M."/>
        </authorList>
    </citation>
    <scope>NUCLEOTIDE SEQUENCE [LARGE SCALE GENOMIC DNA]</scope>
    <source>
        <strain evidence="2 3">RN42</strain>
    </source>
</reference>
<gene>
    <name evidence="2" type="ORF">BJ508DRAFT_323197</name>
</gene>
<keyword evidence="3" id="KW-1185">Reference proteome</keyword>
<dbReference type="Proteomes" id="UP000275078">
    <property type="component" value="Unassembled WGS sequence"/>
</dbReference>
<proteinExistence type="predicted"/>
<dbReference type="EMBL" id="ML119656">
    <property type="protein sequence ID" value="RPA85010.1"/>
    <property type="molecule type" value="Genomic_DNA"/>
</dbReference>
<name>A0A3N4ILK2_ASCIM</name>
<feature type="chain" id="PRO_5017960459" evidence="1">
    <location>
        <begin position="20"/>
        <end position="316"/>
    </location>
</feature>
<evidence type="ECO:0000313" key="3">
    <source>
        <dbReference type="Proteomes" id="UP000275078"/>
    </source>
</evidence>
<evidence type="ECO:0000313" key="2">
    <source>
        <dbReference type="EMBL" id="RPA85010.1"/>
    </source>
</evidence>
<dbReference type="AlphaFoldDB" id="A0A3N4ILK2"/>
<organism evidence="2 3">
    <name type="scientific">Ascobolus immersus RN42</name>
    <dbReference type="NCBI Taxonomy" id="1160509"/>
    <lineage>
        <taxon>Eukaryota</taxon>
        <taxon>Fungi</taxon>
        <taxon>Dikarya</taxon>
        <taxon>Ascomycota</taxon>
        <taxon>Pezizomycotina</taxon>
        <taxon>Pezizomycetes</taxon>
        <taxon>Pezizales</taxon>
        <taxon>Ascobolaceae</taxon>
        <taxon>Ascobolus</taxon>
    </lineage>
</organism>
<feature type="signal peptide" evidence="1">
    <location>
        <begin position="1"/>
        <end position="19"/>
    </location>
</feature>
<protein>
    <submittedName>
        <fullName evidence="2">Uncharacterized protein</fullName>
    </submittedName>
</protein>
<keyword evidence="1" id="KW-0732">Signal</keyword>